<feature type="region of interest" description="Disordered" evidence="1">
    <location>
        <begin position="52"/>
        <end position="94"/>
    </location>
</feature>
<accession>A0A3R7E1H7</accession>
<dbReference type="Proteomes" id="UP000283805">
    <property type="component" value="Unassembled WGS sequence"/>
</dbReference>
<gene>
    <name evidence="2" type="ORF">ATJ93_0746</name>
</gene>
<organism evidence="2 3">
    <name type="scientific">Halopiger aswanensis</name>
    <dbReference type="NCBI Taxonomy" id="148449"/>
    <lineage>
        <taxon>Archaea</taxon>
        <taxon>Methanobacteriati</taxon>
        <taxon>Methanobacteriota</taxon>
        <taxon>Stenosarchaea group</taxon>
        <taxon>Halobacteria</taxon>
        <taxon>Halobacteriales</taxon>
        <taxon>Natrialbaceae</taxon>
        <taxon>Halopiger</taxon>
    </lineage>
</organism>
<dbReference type="AlphaFoldDB" id="A0A3R7E1H7"/>
<keyword evidence="3" id="KW-1185">Reference proteome</keyword>
<comment type="caution">
    <text evidence="2">The sequence shown here is derived from an EMBL/GenBank/DDBJ whole genome shotgun (WGS) entry which is preliminary data.</text>
</comment>
<feature type="region of interest" description="Disordered" evidence="1">
    <location>
        <begin position="178"/>
        <end position="204"/>
    </location>
</feature>
<reference evidence="2 3" key="1">
    <citation type="submission" date="2018-09" db="EMBL/GenBank/DDBJ databases">
        <title>Genomic Encyclopedia of Archaeal and Bacterial Type Strains, Phase II (KMG-II): from individual species to whole genera.</title>
        <authorList>
            <person name="Goeker M."/>
        </authorList>
    </citation>
    <scope>NUCLEOTIDE SEQUENCE [LARGE SCALE GENOMIC DNA]</scope>
    <source>
        <strain evidence="2 3">DSM 13151</strain>
    </source>
</reference>
<proteinExistence type="predicted"/>
<evidence type="ECO:0000313" key="2">
    <source>
        <dbReference type="EMBL" id="RKD97754.1"/>
    </source>
</evidence>
<feature type="compositionally biased region" description="Basic and acidic residues" evidence="1">
    <location>
        <begin position="72"/>
        <end position="89"/>
    </location>
</feature>
<feature type="region of interest" description="Disordered" evidence="1">
    <location>
        <begin position="1"/>
        <end position="27"/>
    </location>
</feature>
<dbReference type="Gene3D" id="1.10.150.20">
    <property type="entry name" value="5' to 3' exonuclease, C-terminal subdomain"/>
    <property type="match status" value="1"/>
</dbReference>
<sequence length="251" mass="27532">MSKKEVVSDTGVDVGSADESDGKDEPVDIGIGIAVDIDPAAVDAEHVELTYDEDELLEADADTDSGPFDDSTADRERRRELEADEREALEAADVDPDAVLEKEFSYRMLLDAGVEEATADALRRRFSLPWSFEGDGDDDLERRSNEIRGLGAAEREWIAVSGDEGWQAFEYEAVSEIDDRSDAEDGERPWPRPTPVTAVTGVGPDDAETLAEAGVVSAERLATINAFEIAKALDLNVLHVRTWRHNARELL</sequence>
<evidence type="ECO:0000313" key="3">
    <source>
        <dbReference type="Proteomes" id="UP000283805"/>
    </source>
</evidence>
<feature type="compositionally biased region" description="Acidic residues" evidence="1">
    <location>
        <begin position="52"/>
        <end position="63"/>
    </location>
</feature>
<dbReference type="OrthoDB" id="170608at2157"/>
<evidence type="ECO:0000256" key="1">
    <source>
        <dbReference type="SAM" id="MobiDB-lite"/>
    </source>
</evidence>
<name>A0A3R7E1H7_9EURY</name>
<dbReference type="RefSeq" id="WP_120243254.1">
    <property type="nucleotide sequence ID" value="NZ_RAPO01000001.1"/>
</dbReference>
<protein>
    <submittedName>
        <fullName evidence="2">Uncharacterized protein</fullName>
    </submittedName>
</protein>
<dbReference type="EMBL" id="RAPO01000001">
    <property type="protein sequence ID" value="RKD97754.1"/>
    <property type="molecule type" value="Genomic_DNA"/>
</dbReference>